<evidence type="ECO:0000313" key="3">
    <source>
        <dbReference type="Proteomes" id="UP000016935"/>
    </source>
</evidence>
<name>R0J1H8_EXST2</name>
<feature type="compositionally biased region" description="Polar residues" evidence="1">
    <location>
        <begin position="117"/>
        <end position="126"/>
    </location>
</feature>
<proteinExistence type="predicted"/>
<feature type="region of interest" description="Disordered" evidence="1">
    <location>
        <begin position="58"/>
        <end position="86"/>
    </location>
</feature>
<feature type="region of interest" description="Disordered" evidence="1">
    <location>
        <begin position="219"/>
        <end position="239"/>
    </location>
</feature>
<dbReference type="RefSeq" id="XP_008021562.1">
    <property type="nucleotide sequence ID" value="XM_008023371.1"/>
</dbReference>
<organism evidence="2 3">
    <name type="scientific">Exserohilum turcicum (strain 28A)</name>
    <name type="common">Northern leaf blight fungus</name>
    <name type="synonym">Setosphaeria turcica</name>
    <dbReference type="NCBI Taxonomy" id="671987"/>
    <lineage>
        <taxon>Eukaryota</taxon>
        <taxon>Fungi</taxon>
        <taxon>Dikarya</taxon>
        <taxon>Ascomycota</taxon>
        <taxon>Pezizomycotina</taxon>
        <taxon>Dothideomycetes</taxon>
        <taxon>Pleosporomycetidae</taxon>
        <taxon>Pleosporales</taxon>
        <taxon>Pleosporineae</taxon>
        <taxon>Pleosporaceae</taxon>
        <taxon>Exserohilum</taxon>
    </lineage>
</organism>
<gene>
    <name evidence="2" type="ORF">SETTUDRAFT_101954</name>
</gene>
<keyword evidence="3" id="KW-1185">Reference proteome</keyword>
<protein>
    <submittedName>
        <fullName evidence="2">Uncharacterized protein</fullName>
    </submittedName>
</protein>
<dbReference type="GeneID" id="19394895"/>
<accession>R0J1H8</accession>
<sequence length="988" mass="110723">MVDRNRSLSSALDLIKRFVENWLQASNAFDRDDLAALVDALDCLKKDAQQKLSMKEATKAGIQSNKRLVSTGGANQGVRRSSRRIASAPRLASAASLFVNEHEAESESSDEDNGASPETSAETSSVEHATMVAAVGTSFENASSLGESPIPDLHRAELVEAGHTFEPGTSPSMLCAAAVVNHQYEHTASQSAPALSLSNAQPYQSPFNTTYGVVEGLSHGQQQAGIESPPRASSNGLHQGLAEQDASISQAREMHLQVGDEEELGMHDAASPQFFNDAFEDLFGSSLQNESEMNFTDTSVGYIDVGEAAVGYMDVEEAAVGYMDVEEAIVDCQEEHAADRHHTQSFAQDPIFQSYLDFACRLNFQLPHETPEHTDQVEVRELLSPLVEGTPLTSKLLHGLIYLLVPGPLRVLELDSGVCDGELLPNESLVDNFALIFSQSTNGLCLLVLGDAEKKTLSVMAHTEIQAQENDIFVANLEGFDSDALHKVLCQRPAEIPRGRCLRILQCVHEIGCPYILESLKLAFTQKHEGHSQEAVQQPIVEKLFHIHLYLDRQETQNHLLVARSRYVKYCYFETYLLAVEALRKEKRDGTRENKKISALKKTTSFKLGLCNELPPTPHSDEIHRIYEDFSPVEKKRRAEDMVKNEISKKVAKVYRVEEKCIRRDINRYIREGRVLHYILQGGVVLNPSLLLLFPSFGTNPPSLSTARLGIELKEAEEKSLNKPIEAIWFGKVLQARPGLLEVVPKTILDLISDSPTEALDLHELDANRFRDRPLSFFMKPDSVSREANQDMWSCLGAIKINQANLLVFWESSWHSAPEYHALSASGHKGWLVHARSDDMLLIAWEPTIEKRSSQRSPLSLLYEPAVEIRKNRPGLLGFVATKTILDASRSGKRHLAFLAYWRVTPTTKEHFLHLEKTFSTHRGHIVYEEGDRVWVQWEPTWVLYKDLDGKKQTQLLRLSRDPEKLLRYFHKAVVAYSTLPMVEKRIR</sequence>
<reference evidence="2 3" key="1">
    <citation type="journal article" date="2012" name="PLoS Pathog.">
        <title>Diverse lifestyles and strategies of plant pathogenesis encoded in the genomes of eighteen Dothideomycetes fungi.</title>
        <authorList>
            <person name="Ohm R.A."/>
            <person name="Feau N."/>
            <person name="Henrissat B."/>
            <person name="Schoch C.L."/>
            <person name="Horwitz B.A."/>
            <person name="Barry K.W."/>
            <person name="Condon B.J."/>
            <person name="Copeland A.C."/>
            <person name="Dhillon B."/>
            <person name="Glaser F."/>
            <person name="Hesse C.N."/>
            <person name="Kosti I."/>
            <person name="LaButti K."/>
            <person name="Lindquist E.A."/>
            <person name="Lucas S."/>
            <person name="Salamov A.A."/>
            <person name="Bradshaw R.E."/>
            <person name="Ciuffetti L."/>
            <person name="Hamelin R.C."/>
            <person name="Kema G.H.J."/>
            <person name="Lawrence C."/>
            <person name="Scott J.A."/>
            <person name="Spatafora J.W."/>
            <person name="Turgeon B.G."/>
            <person name="de Wit P.J.G.M."/>
            <person name="Zhong S."/>
            <person name="Goodwin S.B."/>
            <person name="Grigoriev I.V."/>
        </authorList>
    </citation>
    <scope>NUCLEOTIDE SEQUENCE [LARGE SCALE GENOMIC DNA]</scope>
    <source>
        <strain evidence="3">28A</strain>
    </source>
</reference>
<dbReference type="Proteomes" id="UP000016935">
    <property type="component" value="Unassembled WGS sequence"/>
</dbReference>
<feature type="compositionally biased region" description="Polar residues" evidence="1">
    <location>
        <begin position="219"/>
        <end position="237"/>
    </location>
</feature>
<dbReference type="EMBL" id="KB908482">
    <property type="protein sequence ID" value="EOA90840.1"/>
    <property type="molecule type" value="Genomic_DNA"/>
</dbReference>
<dbReference type="HOGENOM" id="CLU_307362_0_0_1"/>
<dbReference type="OrthoDB" id="3798910at2759"/>
<evidence type="ECO:0000256" key="1">
    <source>
        <dbReference type="SAM" id="MobiDB-lite"/>
    </source>
</evidence>
<dbReference type="AlphaFoldDB" id="R0J1H8"/>
<feature type="region of interest" description="Disordered" evidence="1">
    <location>
        <begin position="100"/>
        <end position="126"/>
    </location>
</feature>
<reference evidence="2 3" key="2">
    <citation type="journal article" date="2013" name="PLoS Genet.">
        <title>Comparative genome structure, secondary metabolite, and effector coding capacity across Cochliobolus pathogens.</title>
        <authorList>
            <person name="Condon B.J."/>
            <person name="Leng Y."/>
            <person name="Wu D."/>
            <person name="Bushley K.E."/>
            <person name="Ohm R.A."/>
            <person name="Otillar R."/>
            <person name="Martin J."/>
            <person name="Schackwitz W."/>
            <person name="Grimwood J."/>
            <person name="MohdZainudin N."/>
            <person name="Xue C."/>
            <person name="Wang R."/>
            <person name="Manning V.A."/>
            <person name="Dhillon B."/>
            <person name="Tu Z.J."/>
            <person name="Steffenson B.J."/>
            <person name="Salamov A."/>
            <person name="Sun H."/>
            <person name="Lowry S."/>
            <person name="LaButti K."/>
            <person name="Han J."/>
            <person name="Copeland A."/>
            <person name="Lindquist E."/>
            <person name="Barry K."/>
            <person name="Schmutz J."/>
            <person name="Baker S.E."/>
            <person name="Ciuffetti L.M."/>
            <person name="Grigoriev I.V."/>
            <person name="Zhong S."/>
            <person name="Turgeon B.G."/>
        </authorList>
    </citation>
    <scope>NUCLEOTIDE SEQUENCE [LARGE SCALE GENOMIC DNA]</scope>
    <source>
        <strain evidence="3">28A</strain>
    </source>
</reference>
<evidence type="ECO:0000313" key="2">
    <source>
        <dbReference type="EMBL" id="EOA90840.1"/>
    </source>
</evidence>